<name>A0A291RGK6_9NOCA</name>
<organism evidence="1 2">
    <name type="scientific">Nocardia terpenica</name>
    <dbReference type="NCBI Taxonomy" id="455432"/>
    <lineage>
        <taxon>Bacteria</taxon>
        <taxon>Bacillati</taxon>
        <taxon>Actinomycetota</taxon>
        <taxon>Actinomycetes</taxon>
        <taxon>Mycobacteriales</taxon>
        <taxon>Nocardiaceae</taxon>
        <taxon>Nocardia</taxon>
    </lineage>
</organism>
<sequence length="269" mass="29846">MAREGLVVDRGVFGELVGDRCIPAQWLCNALETALLVMRGDERATAAHMARFWGHKQFRILRLVTQSDCSAPLIADVDPLATAGPIMLDRIMARENSFHAILTEAILSYFYAQRTGRLPPALQEPIVDRRGALSYRNATLGLIPVTGNLDEVDRFCHAIEHSSVMSAVETWAFSTVHYDSSITTDFSLPRSLLLRGAAGNVVQELEKCNDAYFYYLVRAAIPLLLQRDPTLGLRGSHVRSAIANRMERCAERGITREANILLSHWPAAA</sequence>
<gene>
    <name evidence="1" type="ORF">CRH09_09645</name>
</gene>
<proteinExistence type="predicted"/>
<protein>
    <submittedName>
        <fullName evidence="1">Uncharacterized protein</fullName>
    </submittedName>
</protein>
<evidence type="ECO:0000313" key="2">
    <source>
        <dbReference type="Proteomes" id="UP000221961"/>
    </source>
</evidence>
<accession>A0A291RGK6</accession>
<dbReference type="Proteomes" id="UP000221961">
    <property type="component" value="Chromosome"/>
</dbReference>
<evidence type="ECO:0000313" key="1">
    <source>
        <dbReference type="EMBL" id="ATL66429.1"/>
    </source>
</evidence>
<dbReference type="KEGG" id="ntp:CRH09_09645"/>
<reference evidence="1 2" key="1">
    <citation type="submission" date="2017-10" db="EMBL/GenBank/DDBJ databases">
        <title>Comparative genomics between pathogenic Norcardia.</title>
        <authorList>
            <person name="Zeng L."/>
        </authorList>
    </citation>
    <scope>NUCLEOTIDE SEQUENCE [LARGE SCALE GENOMIC DNA]</scope>
    <source>
        <strain evidence="1 2">NC_YFY_NT001</strain>
    </source>
</reference>
<dbReference type="AlphaFoldDB" id="A0A291RGK6"/>
<dbReference type="EMBL" id="CP023778">
    <property type="protein sequence ID" value="ATL66429.1"/>
    <property type="molecule type" value="Genomic_DNA"/>
</dbReference>